<keyword evidence="10" id="KW-1185">Reference proteome</keyword>
<dbReference type="GO" id="GO:0046872">
    <property type="term" value="F:metal ion binding"/>
    <property type="evidence" value="ECO:0007669"/>
    <property type="project" value="UniProtKB-KW"/>
</dbReference>
<evidence type="ECO:0000256" key="4">
    <source>
        <dbReference type="ARBA" id="ARBA00023004"/>
    </source>
</evidence>
<evidence type="ECO:0000313" key="10">
    <source>
        <dbReference type="Proteomes" id="UP000015241"/>
    </source>
</evidence>
<evidence type="ECO:0000256" key="7">
    <source>
        <dbReference type="ARBA" id="ARBA00045681"/>
    </source>
</evidence>
<comment type="function">
    <text evidence="7">Mitochondrial ribosome (mitoribosome) assembly factor. Binds at the interface of the head and body domains of the mitochondrial small ribosomal subunit (mt-SSU), occluding the mRNA channel and preventing compaction of the head domain towards the body. Probable inactive methyltransferase: retains the characteristic folding and ability to bind S-adenosyl-L-methionine, but it probably lost its methyltransferase activity.</text>
</comment>
<comment type="subcellular location">
    <subcellularLocation>
        <location evidence="1">Mitochondrion</location>
    </subcellularLocation>
</comment>
<dbReference type="InParanoid" id="S8EEP1"/>
<dbReference type="PANTHER" id="PTHR13184:SF5">
    <property type="entry name" value="METHYLTRANSFERASE-LIKE PROTEIN 17, MITOCHONDRIAL"/>
    <property type="match status" value="1"/>
</dbReference>
<feature type="compositionally biased region" description="Basic and acidic residues" evidence="8">
    <location>
        <begin position="579"/>
        <end position="588"/>
    </location>
</feature>
<dbReference type="STRING" id="743788.S8EEP1"/>
<dbReference type="GO" id="GO:0005763">
    <property type="term" value="C:mitochondrial small ribosomal subunit"/>
    <property type="evidence" value="ECO:0007669"/>
    <property type="project" value="TreeGrafter"/>
</dbReference>
<dbReference type="Proteomes" id="UP000015241">
    <property type="component" value="Unassembled WGS sequence"/>
</dbReference>
<dbReference type="Pfam" id="PF09243">
    <property type="entry name" value="Rsm22"/>
    <property type="match status" value="2"/>
</dbReference>
<evidence type="ECO:0000256" key="5">
    <source>
        <dbReference type="ARBA" id="ARBA00023014"/>
    </source>
</evidence>
<dbReference type="GO" id="GO:0008168">
    <property type="term" value="F:methyltransferase activity"/>
    <property type="evidence" value="ECO:0007669"/>
    <property type="project" value="InterPro"/>
</dbReference>
<evidence type="ECO:0000256" key="8">
    <source>
        <dbReference type="SAM" id="MobiDB-lite"/>
    </source>
</evidence>
<dbReference type="GO" id="GO:0051536">
    <property type="term" value="F:iron-sulfur cluster binding"/>
    <property type="evidence" value="ECO:0007669"/>
    <property type="project" value="UniProtKB-KW"/>
</dbReference>
<keyword evidence="5" id="KW-0411">Iron-sulfur</keyword>
<dbReference type="PANTHER" id="PTHR13184">
    <property type="entry name" value="37S RIBOSOMAL PROTEIN S22"/>
    <property type="match status" value="1"/>
</dbReference>
<dbReference type="EMBL" id="KE504130">
    <property type="protein sequence ID" value="EPT03482.1"/>
    <property type="molecule type" value="Genomic_DNA"/>
</dbReference>
<dbReference type="InterPro" id="IPR052571">
    <property type="entry name" value="Mt_RNA_Methyltransferase"/>
</dbReference>
<feature type="region of interest" description="Disordered" evidence="8">
    <location>
        <begin position="579"/>
        <end position="657"/>
    </location>
</feature>
<gene>
    <name evidence="9" type="ORF">FOMPIDRAFT_1115974</name>
</gene>
<keyword evidence="3" id="KW-0809">Transit peptide</keyword>
<feature type="region of interest" description="Disordered" evidence="8">
    <location>
        <begin position="486"/>
        <end position="506"/>
    </location>
</feature>
<keyword evidence="2" id="KW-0479">Metal-binding</keyword>
<protein>
    <recommendedName>
        <fullName evidence="11">Rsm22-domain-containing protein</fullName>
    </recommendedName>
</protein>
<reference evidence="9 10" key="1">
    <citation type="journal article" date="2012" name="Science">
        <title>The Paleozoic origin of enzymatic lignin decomposition reconstructed from 31 fungal genomes.</title>
        <authorList>
            <person name="Floudas D."/>
            <person name="Binder M."/>
            <person name="Riley R."/>
            <person name="Barry K."/>
            <person name="Blanchette R.A."/>
            <person name="Henrissat B."/>
            <person name="Martinez A.T."/>
            <person name="Otillar R."/>
            <person name="Spatafora J.W."/>
            <person name="Yadav J.S."/>
            <person name="Aerts A."/>
            <person name="Benoit I."/>
            <person name="Boyd A."/>
            <person name="Carlson A."/>
            <person name="Copeland A."/>
            <person name="Coutinho P.M."/>
            <person name="de Vries R.P."/>
            <person name="Ferreira P."/>
            <person name="Findley K."/>
            <person name="Foster B."/>
            <person name="Gaskell J."/>
            <person name="Glotzer D."/>
            <person name="Gorecki P."/>
            <person name="Heitman J."/>
            <person name="Hesse C."/>
            <person name="Hori C."/>
            <person name="Igarashi K."/>
            <person name="Jurgens J.A."/>
            <person name="Kallen N."/>
            <person name="Kersten P."/>
            <person name="Kohler A."/>
            <person name="Kuees U."/>
            <person name="Kumar T.K.A."/>
            <person name="Kuo A."/>
            <person name="LaButti K."/>
            <person name="Larrondo L.F."/>
            <person name="Lindquist E."/>
            <person name="Ling A."/>
            <person name="Lombard V."/>
            <person name="Lucas S."/>
            <person name="Lundell T."/>
            <person name="Martin R."/>
            <person name="McLaughlin D.J."/>
            <person name="Morgenstern I."/>
            <person name="Morin E."/>
            <person name="Murat C."/>
            <person name="Nagy L.G."/>
            <person name="Nolan M."/>
            <person name="Ohm R.A."/>
            <person name="Patyshakuliyeva A."/>
            <person name="Rokas A."/>
            <person name="Ruiz-Duenas F.J."/>
            <person name="Sabat G."/>
            <person name="Salamov A."/>
            <person name="Samejima M."/>
            <person name="Schmutz J."/>
            <person name="Slot J.C."/>
            <person name="St John F."/>
            <person name="Stenlid J."/>
            <person name="Sun H."/>
            <person name="Sun S."/>
            <person name="Syed K."/>
            <person name="Tsang A."/>
            <person name="Wiebenga A."/>
            <person name="Young D."/>
            <person name="Pisabarro A."/>
            <person name="Eastwood D.C."/>
            <person name="Martin F."/>
            <person name="Cullen D."/>
            <person name="Grigoriev I.V."/>
            <person name="Hibbett D.S."/>
        </authorList>
    </citation>
    <scope>NUCLEOTIDE SEQUENCE</scope>
    <source>
        <strain evidence="10">FP-58527</strain>
    </source>
</reference>
<dbReference type="GO" id="GO:0006412">
    <property type="term" value="P:translation"/>
    <property type="evidence" value="ECO:0007669"/>
    <property type="project" value="InterPro"/>
</dbReference>
<sequence>MLRSPCCRSLTAVLRHRTDAACFSYSAANSSHQPNAPLDLDPSFNAVMKDVEMSLLRKTSRHATASNPAARAHRELEVYPSDETLVETGLDVEPFEPLLDDFDPRDGRKSPAAAFGSQRIRQVVLPLELQSSIDRLISESDKPMLHYDATRLFAQEKEGVNEPEWNTTYNAHYKSSKKSRLHADRDGTAFASVALPSHYSVVYAVLDHVKQRLGPEWTVDHVIDWGSGTGTGLWAASHTFQKGDVSTAEGRMNTTLGQSTMIGYLGIDNREGLVNVGKRLVRDLELGEMEISWQKTFREENMINRSQGQNTLALSAFLLSSLPTPHMKKALVKQMWESGADVLILIDHNTTSGFESIAEAREQLLKLGRNEMEDTEWDGSSIRGSHVVAPCPHDGACPLYMPGATKLVCSFSQKLQRPAFVRKTKHSGVGQEDSGYSYVVIRRGTRPAPQGTKVGRLGYVGKVEAAKAAFKEEPIKELVVEDHYSHDAATDPDHPLPSEAPDENSPGAIELTEKDMHAALRLEAYSWPRLVFSPLKKSGHIILDGCTAEGKIMRMTIPKSQGKQPFYDARKSSWGDIFPHEPKNRPQERFQPPKADAPIKGGDIGKRKKTSPQAASYGQISREIKEQHRRERTRRDREAKRALQREEEAAMEEVTQL</sequence>
<evidence type="ECO:0008006" key="11">
    <source>
        <dbReference type="Google" id="ProtNLM"/>
    </source>
</evidence>
<dbReference type="HOGENOM" id="CLU_019579_0_0_1"/>
<evidence type="ECO:0000256" key="1">
    <source>
        <dbReference type="ARBA" id="ARBA00004173"/>
    </source>
</evidence>
<keyword evidence="6" id="KW-0496">Mitochondrion</keyword>
<dbReference type="eggNOG" id="KOG2539">
    <property type="taxonomic scope" value="Eukaryota"/>
</dbReference>
<organism evidence="9 10">
    <name type="scientific">Fomitopsis schrenkii</name>
    <name type="common">Brown rot fungus</name>
    <dbReference type="NCBI Taxonomy" id="2126942"/>
    <lineage>
        <taxon>Eukaryota</taxon>
        <taxon>Fungi</taxon>
        <taxon>Dikarya</taxon>
        <taxon>Basidiomycota</taxon>
        <taxon>Agaricomycotina</taxon>
        <taxon>Agaricomycetes</taxon>
        <taxon>Polyporales</taxon>
        <taxon>Fomitopsis</taxon>
    </lineage>
</organism>
<feature type="compositionally biased region" description="Basic and acidic residues" evidence="8">
    <location>
        <begin position="622"/>
        <end position="648"/>
    </location>
</feature>
<name>S8EEP1_FOMSC</name>
<evidence type="ECO:0000313" key="9">
    <source>
        <dbReference type="EMBL" id="EPT03482.1"/>
    </source>
</evidence>
<evidence type="ECO:0000256" key="3">
    <source>
        <dbReference type="ARBA" id="ARBA00022946"/>
    </source>
</evidence>
<dbReference type="OrthoDB" id="421327at2759"/>
<dbReference type="InterPro" id="IPR015324">
    <property type="entry name" value="Ribosomal_Rsm22-like"/>
</dbReference>
<feature type="compositionally biased region" description="Basic and acidic residues" evidence="8">
    <location>
        <begin position="486"/>
        <end position="496"/>
    </location>
</feature>
<proteinExistence type="predicted"/>
<accession>S8EEP1</accession>
<evidence type="ECO:0000256" key="6">
    <source>
        <dbReference type="ARBA" id="ARBA00023128"/>
    </source>
</evidence>
<dbReference type="GO" id="GO:0003735">
    <property type="term" value="F:structural constituent of ribosome"/>
    <property type="evidence" value="ECO:0007669"/>
    <property type="project" value="TreeGrafter"/>
</dbReference>
<evidence type="ECO:0000256" key="2">
    <source>
        <dbReference type="ARBA" id="ARBA00022723"/>
    </source>
</evidence>
<keyword evidence="4" id="KW-0408">Iron</keyword>
<dbReference type="AlphaFoldDB" id="S8EEP1"/>